<protein>
    <submittedName>
        <fullName evidence="3">Cytochrome P450</fullName>
    </submittedName>
</protein>
<dbReference type="SUPFAM" id="SSF48264">
    <property type="entry name" value="Cytochrome P450"/>
    <property type="match status" value="1"/>
</dbReference>
<evidence type="ECO:0000256" key="1">
    <source>
        <dbReference type="ARBA" id="ARBA00010617"/>
    </source>
</evidence>
<name>A0A840QH83_9PSEU</name>
<dbReference type="PANTHER" id="PTHR46696:SF1">
    <property type="entry name" value="CYTOCHROME P450 YJIB-RELATED"/>
    <property type="match status" value="1"/>
</dbReference>
<dbReference type="InterPro" id="IPR002397">
    <property type="entry name" value="Cyt_P450_B"/>
</dbReference>
<gene>
    <name evidence="3" type="ORF">BJ970_004117</name>
</gene>
<dbReference type="Gene3D" id="1.10.630.10">
    <property type="entry name" value="Cytochrome P450"/>
    <property type="match status" value="1"/>
</dbReference>
<dbReference type="GO" id="GO:0005506">
    <property type="term" value="F:iron ion binding"/>
    <property type="evidence" value="ECO:0007669"/>
    <property type="project" value="InterPro"/>
</dbReference>
<dbReference type="RefSeq" id="WP_376775060.1">
    <property type="nucleotide sequence ID" value="NZ_JACHIW010000001.1"/>
</dbReference>
<sequence>MISPHRSPADDPHADAATLYGPRFQNNPAQVYREMRRKHGAVAPVLLEGGVPAWCVLGYREVHHVTSNPGLFGRDSRRWNCWNAVSHDWSLRPYVAYQPSVAFTEGDEHRRRGGALAEALADVDEFELRTQVERICDRLIDGFAGRGEADLIAEYTHQIPLLALLKIYGLREDEAPPLIRDVARSGEEGEEAIQAHERIVARMLKLAKEKRRNPGRDVPSFLQAHPVGFTDHEIATDLFVTMGAGYLTTSDWIGNAIRLMLTDERFAVTLSGGRRSVGQALDEVLWEDTPTQNFVGRWATQDTWLGGQRIREGDLLVLGLAAANTDPLVRPDCGTGTVGNQAHLSFSHGEHGCPFPAQEIARLITTTSIEVLLDRLPDVALAVAPDALVWRPSVWMRGLTALPVTFTGC</sequence>
<accession>A0A840QH83</accession>
<dbReference type="Proteomes" id="UP000584374">
    <property type="component" value="Unassembled WGS sequence"/>
</dbReference>
<dbReference type="GO" id="GO:0020037">
    <property type="term" value="F:heme binding"/>
    <property type="evidence" value="ECO:0007669"/>
    <property type="project" value="InterPro"/>
</dbReference>
<dbReference type="PRINTS" id="PR00359">
    <property type="entry name" value="BP450"/>
</dbReference>
<evidence type="ECO:0000313" key="3">
    <source>
        <dbReference type="EMBL" id="MBB5156583.1"/>
    </source>
</evidence>
<keyword evidence="4" id="KW-1185">Reference proteome</keyword>
<organism evidence="3 4">
    <name type="scientific">Saccharopolyspora phatthalungensis</name>
    <dbReference type="NCBI Taxonomy" id="664693"/>
    <lineage>
        <taxon>Bacteria</taxon>
        <taxon>Bacillati</taxon>
        <taxon>Actinomycetota</taxon>
        <taxon>Actinomycetes</taxon>
        <taxon>Pseudonocardiales</taxon>
        <taxon>Pseudonocardiaceae</taxon>
        <taxon>Saccharopolyspora</taxon>
    </lineage>
</organism>
<dbReference type="GO" id="GO:0004497">
    <property type="term" value="F:monooxygenase activity"/>
    <property type="evidence" value="ECO:0007669"/>
    <property type="project" value="InterPro"/>
</dbReference>
<proteinExistence type="inferred from homology"/>
<comment type="similarity">
    <text evidence="1">Belongs to the cytochrome P450 family.</text>
</comment>
<dbReference type="CDD" id="cd20623">
    <property type="entry name" value="CYP_unk"/>
    <property type="match status" value="1"/>
</dbReference>
<dbReference type="AlphaFoldDB" id="A0A840QH83"/>
<dbReference type="EMBL" id="JACHIW010000001">
    <property type="protein sequence ID" value="MBB5156583.1"/>
    <property type="molecule type" value="Genomic_DNA"/>
</dbReference>
<evidence type="ECO:0000256" key="2">
    <source>
        <dbReference type="SAM" id="MobiDB-lite"/>
    </source>
</evidence>
<dbReference type="InterPro" id="IPR036396">
    <property type="entry name" value="Cyt_P450_sf"/>
</dbReference>
<dbReference type="PANTHER" id="PTHR46696">
    <property type="entry name" value="P450, PUTATIVE (EUROFUNG)-RELATED"/>
    <property type="match status" value="1"/>
</dbReference>
<feature type="region of interest" description="Disordered" evidence="2">
    <location>
        <begin position="1"/>
        <end position="21"/>
    </location>
</feature>
<comment type="caution">
    <text evidence="3">The sequence shown here is derived from an EMBL/GenBank/DDBJ whole genome shotgun (WGS) entry which is preliminary data.</text>
</comment>
<evidence type="ECO:0000313" key="4">
    <source>
        <dbReference type="Proteomes" id="UP000584374"/>
    </source>
</evidence>
<reference evidence="3 4" key="1">
    <citation type="submission" date="2020-08" db="EMBL/GenBank/DDBJ databases">
        <title>Sequencing the genomes of 1000 actinobacteria strains.</title>
        <authorList>
            <person name="Klenk H.-P."/>
        </authorList>
    </citation>
    <scope>NUCLEOTIDE SEQUENCE [LARGE SCALE GENOMIC DNA]</scope>
    <source>
        <strain evidence="3 4">DSM 45584</strain>
    </source>
</reference>
<dbReference type="GO" id="GO:0016705">
    <property type="term" value="F:oxidoreductase activity, acting on paired donors, with incorporation or reduction of molecular oxygen"/>
    <property type="evidence" value="ECO:0007669"/>
    <property type="project" value="InterPro"/>
</dbReference>